<evidence type="ECO:0000313" key="2">
    <source>
        <dbReference type="EMBL" id="GMN46386.1"/>
    </source>
</evidence>
<evidence type="ECO:0000256" key="1">
    <source>
        <dbReference type="SAM" id="MobiDB-lite"/>
    </source>
</evidence>
<evidence type="ECO:0000313" key="3">
    <source>
        <dbReference type="Proteomes" id="UP001187192"/>
    </source>
</evidence>
<keyword evidence="3" id="KW-1185">Reference proteome</keyword>
<sequence>MAGKNPGDLSESSSEGHLVVPAQHLAGLGGLGHGGRLILRRHEGQNRNFTPPRTPIAELDPNRHVLDSLQPRRRDRERRDQRHAQWPALRPLYAHHACLRQVLEPEARRRRRRRQGHSRRDSRDESSWSFGAEILKSLILGCCFWREAECGHLVKWVLESSDKLRKRR</sequence>
<dbReference type="AlphaFoldDB" id="A0AA88ASH8"/>
<feature type="region of interest" description="Disordered" evidence="1">
    <location>
        <begin position="43"/>
        <end position="83"/>
    </location>
</feature>
<organism evidence="2 3">
    <name type="scientific">Ficus carica</name>
    <name type="common">Common fig</name>
    <dbReference type="NCBI Taxonomy" id="3494"/>
    <lineage>
        <taxon>Eukaryota</taxon>
        <taxon>Viridiplantae</taxon>
        <taxon>Streptophyta</taxon>
        <taxon>Embryophyta</taxon>
        <taxon>Tracheophyta</taxon>
        <taxon>Spermatophyta</taxon>
        <taxon>Magnoliopsida</taxon>
        <taxon>eudicotyledons</taxon>
        <taxon>Gunneridae</taxon>
        <taxon>Pentapetalae</taxon>
        <taxon>rosids</taxon>
        <taxon>fabids</taxon>
        <taxon>Rosales</taxon>
        <taxon>Moraceae</taxon>
        <taxon>Ficeae</taxon>
        <taxon>Ficus</taxon>
    </lineage>
</organism>
<dbReference type="Proteomes" id="UP001187192">
    <property type="component" value="Unassembled WGS sequence"/>
</dbReference>
<gene>
    <name evidence="2" type="ORF">TIFTF001_015586</name>
</gene>
<reference evidence="2" key="1">
    <citation type="submission" date="2023-07" db="EMBL/GenBank/DDBJ databases">
        <title>draft genome sequence of fig (Ficus carica).</title>
        <authorList>
            <person name="Takahashi T."/>
            <person name="Nishimura K."/>
        </authorList>
    </citation>
    <scope>NUCLEOTIDE SEQUENCE</scope>
</reference>
<comment type="caution">
    <text evidence="2">The sequence shown here is derived from an EMBL/GenBank/DDBJ whole genome shotgun (WGS) entry which is preliminary data.</text>
</comment>
<proteinExistence type="predicted"/>
<feature type="compositionally biased region" description="Basic and acidic residues" evidence="1">
    <location>
        <begin position="60"/>
        <end position="83"/>
    </location>
</feature>
<accession>A0AA88ASH8</accession>
<protein>
    <submittedName>
        <fullName evidence="2">Uncharacterized protein</fullName>
    </submittedName>
</protein>
<name>A0AA88ASH8_FICCA</name>
<dbReference type="EMBL" id="BTGU01000022">
    <property type="protein sequence ID" value="GMN46386.1"/>
    <property type="molecule type" value="Genomic_DNA"/>
</dbReference>